<dbReference type="SMART" id="SM00448">
    <property type="entry name" value="REC"/>
    <property type="match status" value="1"/>
</dbReference>
<dbReference type="GO" id="GO:0000160">
    <property type="term" value="P:phosphorelay signal transduction system"/>
    <property type="evidence" value="ECO:0007669"/>
    <property type="project" value="InterPro"/>
</dbReference>
<feature type="modified residue" description="4-aspartylphosphate" evidence="2">
    <location>
        <position position="52"/>
    </location>
</feature>
<accession>A0A951PLM8</accession>
<protein>
    <submittedName>
        <fullName evidence="4">Response regulator</fullName>
    </submittedName>
</protein>
<dbReference type="InterPro" id="IPR001789">
    <property type="entry name" value="Sig_transdc_resp-reg_receiver"/>
</dbReference>
<dbReference type="SUPFAM" id="SSF52172">
    <property type="entry name" value="CheY-like"/>
    <property type="match status" value="1"/>
</dbReference>
<dbReference type="Proteomes" id="UP000753908">
    <property type="component" value="Unassembled WGS sequence"/>
</dbReference>
<evidence type="ECO:0000313" key="5">
    <source>
        <dbReference type="Proteomes" id="UP000753908"/>
    </source>
</evidence>
<keyword evidence="1 2" id="KW-0597">Phosphoprotein</keyword>
<reference evidence="4" key="1">
    <citation type="submission" date="2021-05" db="EMBL/GenBank/DDBJ databases">
        <authorList>
            <person name="Pietrasiak N."/>
            <person name="Ward R."/>
            <person name="Stajich J.E."/>
            <person name="Kurbessoian T."/>
        </authorList>
    </citation>
    <scope>NUCLEOTIDE SEQUENCE</scope>
    <source>
        <strain evidence="4">CPER-KK1</strain>
    </source>
</reference>
<dbReference type="Gene3D" id="3.40.50.2300">
    <property type="match status" value="1"/>
</dbReference>
<reference evidence="4" key="2">
    <citation type="journal article" date="2022" name="Microbiol. Resour. Announc.">
        <title>Metagenome Sequencing to Explore Phylogenomics of Terrestrial Cyanobacteria.</title>
        <authorList>
            <person name="Ward R.D."/>
            <person name="Stajich J.E."/>
            <person name="Johansen J.R."/>
            <person name="Huntemann M."/>
            <person name="Clum A."/>
            <person name="Foster B."/>
            <person name="Foster B."/>
            <person name="Roux S."/>
            <person name="Palaniappan K."/>
            <person name="Varghese N."/>
            <person name="Mukherjee S."/>
            <person name="Reddy T.B.K."/>
            <person name="Daum C."/>
            <person name="Copeland A."/>
            <person name="Chen I.A."/>
            <person name="Ivanova N.N."/>
            <person name="Kyrpides N.C."/>
            <person name="Shapiro N."/>
            <person name="Eloe-Fadrosh E.A."/>
            <person name="Pietrasiak N."/>
        </authorList>
    </citation>
    <scope>NUCLEOTIDE SEQUENCE</scope>
    <source>
        <strain evidence="4">CPER-KK1</strain>
    </source>
</reference>
<dbReference type="PROSITE" id="PS50110">
    <property type="entry name" value="RESPONSE_REGULATORY"/>
    <property type="match status" value="1"/>
</dbReference>
<dbReference type="InterPro" id="IPR011006">
    <property type="entry name" value="CheY-like_superfamily"/>
</dbReference>
<feature type="domain" description="Response regulatory" evidence="3">
    <location>
        <begin position="3"/>
        <end position="119"/>
    </location>
</feature>
<evidence type="ECO:0000313" key="4">
    <source>
        <dbReference type="EMBL" id="MBW4545486.1"/>
    </source>
</evidence>
<proteinExistence type="predicted"/>
<sequence>MAKVLVIEDDELLRESILHILNTREFNAIGAGDGRCGLQLAKEFVPDLILCDVRMPEMNGYEVLRSLRQDPVTASLPFIFLTAESSEDVLRQGELLGANGYLTKPFATAELLEVLETHLRK</sequence>
<dbReference type="PANTHER" id="PTHR44591">
    <property type="entry name" value="STRESS RESPONSE REGULATOR PROTEIN 1"/>
    <property type="match status" value="1"/>
</dbReference>
<dbReference type="Pfam" id="PF00072">
    <property type="entry name" value="Response_reg"/>
    <property type="match status" value="1"/>
</dbReference>
<dbReference type="PANTHER" id="PTHR44591:SF23">
    <property type="entry name" value="CHEY SUBFAMILY"/>
    <property type="match status" value="1"/>
</dbReference>
<evidence type="ECO:0000256" key="2">
    <source>
        <dbReference type="PROSITE-ProRule" id="PRU00169"/>
    </source>
</evidence>
<dbReference type="EMBL" id="JAHHIF010000015">
    <property type="protein sequence ID" value="MBW4545486.1"/>
    <property type="molecule type" value="Genomic_DNA"/>
</dbReference>
<name>A0A951PLM8_9CYAN</name>
<gene>
    <name evidence="4" type="ORF">KME25_13715</name>
</gene>
<comment type="caution">
    <text evidence="4">The sequence shown here is derived from an EMBL/GenBank/DDBJ whole genome shotgun (WGS) entry which is preliminary data.</text>
</comment>
<dbReference type="InterPro" id="IPR050595">
    <property type="entry name" value="Bact_response_regulator"/>
</dbReference>
<dbReference type="AlphaFoldDB" id="A0A951PLM8"/>
<evidence type="ECO:0000259" key="3">
    <source>
        <dbReference type="PROSITE" id="PS50110"/>
    </source>
</evidence>
<organism evidence="4 5">
    <name type="scientific">Symplocastrum torsivum CPER-KK1</name>
    <dbReference type="NCBI Taxonomy" id="450513"/>
    <lineage>
        <taxon>Bacteria</taxon>
        <taxon>Bacillati</taxon>
        <taxon>Cyanobacteriota</taxon>
        <taxon>Cyanophyceae</taxon>
        <taxon>Oscillatoriophycideae</taxon>
        <taxon>Oscillatoriales</taxon>
        <taxon>Microcoleaceae</taxon>
        <taxon>Symplocastrum</taxon>
    </lineage>
</organism>
<evidence type="ECO:0000256" key="1">
    <source>
        <dbReference type="ARBA" id="ARBA00022553"/>
    </source>
</evidence>